<dbReference type="Pfam" id="PF08659">
    <property type="entry name" value="KR"/>
    <property type="match status" value="1"/>
</dbReference>
<dbReference type="SUPFAM" id="SSF47336">
    <property type="entry name" value="ACP-like"/>
    <property type="match status" value="1"/>
</dbReference>
<dbReference type="SUPFAM" id="SSF52151">
    <property type="entry name" value="FabD/lysophospholipase-like"/>
    <property type="match status" value="1"/>
</dbReference>
<dbReference type="SUPFAM" id="SSF53901">
    <property type="entry name" value="Thiolase-like"/>
    <property type="match status" value="1"/>
</dbReference>
<dbReference type="InterPro" id="IPR050091">
    <property type="entry name" value="PKS_NRPS_Biosynth_Enz"/>
</dbReference>
<dbReference type="InterPro" id="IPR009081">
    <property type="entry name" value="PP-bd_ACP"/>
</dbReference>
<dbReference type="InterPro" id="IPR014031">
    <property type="entry name" value="Ketoacyl_synth_C"/>
</dbReference>
<evidence type="ECO:0000256" key="4">
    <source>
        <dbReference type="ARBA" id="ARBA00022832"/>
    </source>
</evidence>
<dbReference type="InterPro" id="IPR006162">
    <property type="entry name" value="Ppantetheine_attach_site"/>
</dbReference>
<dbReference type="SMART" id="SM00827">
    <property type="entry name" value="PKS_AT"/>
    <property type="match status" value="1"/>
</dbReference>
<dbReference type="SUPFAM" id="SSF51735">
    <property type="entry name" value="NAD(P)-binding Rossmann-fold domains"/>
    <property type="match status" value="2"/>
</dbReference>
<evidence type="ECO:0000313" key="9">
    <source>
        <dbReference type="EMBL" id="AYM54551.1"/>
    </source>
</evidence>
<dbReference type="CDD" id="cd08953">
    <property type="entry name" value="KR_2_SDR_x"/>
    <property type="match status" value="1"/>
</dbReference>
<dbReference type="InterPro" id="IPR001031">
    <property type="entry name" value="Thioesterase"/>
</dbReference>
<name>A0A3S7V0M1_9BACT</name>
<dbReference type="Gene3D" id="3.40.366.10">
    <property type="entry name" value="Malonyl-Coenzyme A Acyl Carrier Protein, domain 2"/>
    <property type="match status" value="1"/>
</dbReference>
<dbReference type="SMART" id="SM00823">
    <property type="entry name" value="PKS_PP"/>
    <property type="match status" value="1"/>
</dbReference>
<dbReference type="InterPro" id="IPR016036">
    <property type="entry name" value="Malonyl_transacylase_ACP-bd"/>
</dbReference>
<evidence type="ECO:0000256" key="5">
    <source>
        <dbReference type="ARBA" id="ARBA00023098"/>
    </source>
</evidence>
<dbReference type="GO" id="GO:0031177">
    <property type="term" value="F:phosphopantetheine binding"/>
    <property type="evidence" value="ECO:0007669"/>
    <property type="project" value="InterPro"/>
</dbReference>
<dbReference type="InterPro" id="IPR020841">
    <property type="entry name" value="PKS_Beta-ketoAc_synthase_dom"/>
</dbReference>
<dbReference type="Pfam" id="PF22621">
    <property type="entry name" value="CurL-like_PKS_C"/>
    <property type="match status" value="1"/>
</dbReference>
<protein>
    <submittedName>
        <fullName evidence="9">Short-chain dehydrogenase/reductase SDR</fullName>
    </submittedName>
</protein>
<dbReference type="InterPro" id="IPR016035">
    <property type="entry name" value="Acyl_Trfase/lysoPLipase"/>
</dbReference>
<dbReference type="InterPro" id="IPR036291">
    <property type="entry name" value="NAD(P)-bd_dom_sf"/>
</dbReference>
<feature type="domain" description="Ketosynthase family 3 (KS3)" evidence="8">
    <location>
        <begin position="10"/>
        <end position="433"/>
    </location>
</feature>
<evidence type="ECO:0000259" key="8">
    <source>
        <dbReference type="PROSITE" id="PS52004"/>
    </source>
</evidence>
<dbReference type="SMART" id="SM00822">
    <property type="entry name" value="PKS_KR"/>
    <property type="match status" value="1"/>
</dbReference>
<dbReference type="InterPro" id="IPR001227">
    <property type="entry name" value="Ac_transferase_dom_sf"/>
</dbReference>
<proteinExistence type="predicted"/>
<dbReference type="FunFam" id="3.40.47.10:FF:000042">
    <property type="entry name" value="Polyketide synthase Pks13"/>
    <property type="match status" value="1"/>
</dbReference>
<evidence type="ECO:0000256" key="6">
    <source>
        <dbReference type="ARBA" id="ARBA00023268"/>
    </source>
</evidence>
<dbReference type="GO" id="GO:0006633">
    <property type="term" value="P:fatty acid biosynthetic process"/>
    <property type="evidence" value="ECO:0007669"/>
    <property type="project" value="TreeGrafter"/>
</dbReference>
<dbReference type="InterPro" id="IPR029058">
    <property type="entry name" value="AB_hydrolase_fold"/>
</dbReference>
<dbReference type="Gene3D" id="3.40.50.1820">
    <property type="entry name" value="alpha/beta hydrolase"/>
    <property type="match status" value="1"/>
</dbReference>
<evidence type="ECO:0000256" key="2">
    <source>
        <dbReference type="ARBA" id="ARBA00022553"/>
    </source>
</evidence>
<dbReference type="PROSITE" id="PS00012">
    <property type="entry name" value="PHOSPHOPANTETHEINE"/>
    <property type="match status" value="1"/>
</dbReference>
<dbReference type="InterPro" id="IPR057326">
    <property type="entry name" value="KR_dom"/>
</dbReference>
<dbReference type="Gene3D" id="1.10.1200.10">
    <property type="entry name" value="ACP-like"/>
    <property type="match status" value="1"/>
</dbReference>
<dbReference type="EMBL" id="MH908924">
    <property type="protein sequence ID" value="AYM54551.1"/>
    <property type="molecule type" value="Genomic_DNA"/>
</dbReference>
<dbReference type="Pfam" id="PF00975">
    <property type="entry name" value="Thioesterase"/>
    <property type="match status" value="1"/>
</dbReference>
<keyword evidence="1" id="KW-0596">Phosphopantetheine</keyword>
<feature type="domain" description="Carrier" evidence="7">
    <location>
        <begin position="1400"/>
        <end position="1475"/>
    </location>
</feature>
<dbReference type="InterPro" id="IPR014030">
    <property type="entry name" value="Ketoacyl_synth_N"/>
</dbReference>
<keyword evidence="3" id="KW-0808">Transferase</keyword>
<dbReference type="Pfam" id="PF00698">
    <property type="entry name" value="Acyl_transf_1"/>
    <property type="match status" value="1"/>
</dbReference>
<evidence type="ECO:0000256" key="3">
    <source>
        <dbReference type="ARBA" id="ARBA00022679"/>
    </source>
</evidence>
<keyword evidence="5" id="KW-0443">Lipid metabolism</keyword>
<dbReference type="InterPro" id="IPR013968">
    <property type="entry name" value="PKS_KR"/>
</dbReference>
<accession>A0A3S7V0M1</accession>
<dbReference type="CDD" id="cd00833">
    <property type="entry name" value="PKS"/>
    <property type="match status" value="1"/>
</dbReference>
<dbReference type="Pfam" id="PF00550">
    <property type="entry name" value="PP-binding"/>
    <property type="match status" value="1"/>
</dbReference>
<dbReference type="SUPFAM" id="SSF55048">
    <property type="entry name" value="Probable ACP-binding domain of malonyl-CoA ACP transacylase"/>
    <property type="match status" value="1"/>
</dbReference>
<dbReference type="SUPFAM" id="SSF53474">
    <property type="entry name" value="alpha/beta-Hydrolases"/>
    <property type="match status" value="1"/>
</dbReference>
<reference evidence="9" key="1">
    <citation type="journal article" date="2018" name="J. Ind. Microbiol. Biotechnol.">
        <title>Genome mining reveals uncommon alkylpyrones as type III PKS products from myxobacteria.</title>
        <authorList>
            <person name="Hug J.J."/>
            <person name="Panter F."/>
            <person name="Krug D."/>
            <person name="Muller R."/>
        </authorList>
    </citation>
    <scope>NUCLEOTIDE SEQUENCE</scope>
    <source>
        <strain evidence="9">SBSr021</strain>
    </source>
</reference>
<keyword evidence="2" id="KW-0597">Phosphoprotein</keyword>
<dbReference type="PANTHER" id="PTHR43775:SF37">
    <property type="entry name" value="SI:DKEY-61P9.11"/>
    <property type="match status" value="1"/>
</dbReference>
<dbReference type="InterPro" id="IPR016039">
    <property type="entry name" value="Thiolase-like"/>
</dbReference>
<dbReference type="InterPro" id="IPR036736">
    <property type="entry name" value="ACP-like_sf"/>
</dbReference>
<dbReference type="InterPro" id="IPR020802">
    <property type="entry name" value="TesA-like"/>
</dbReference>
<dbReference type="SMART" id="SM00825">
    <property type="entry name" value="PKS_KS"/>
    <property type="match status" value="1"/>
</dbReference>
<dbReference type="Pfam" id="PF02801">
    <property type="entry name" value="Ketoacyl-synt_C"/>
    <property type="match status" value="1"/>
</dbReference>
<dbReference type="PROSITE" id="PS52004">
    <property type="entry name" value="KS3_2"/>
    <property type="match status" value="1"/>
</dbReference>
<organism evidence="9">
    <name type="scientific">Racemicystis crocea</name>
    <dbReference type="NCBI Taxonomy" id="1707966"/>
    <lineage>
        <taxon>Bacteria</taxon>
        <taxon>Pseudomonadati</taxon>
        <taxon>Myxococcota</taxon>
        <taxon>Polyangia</taxon>
        <taxon>Polyangiales</taxon>
        <taxon>Polyangiaceae</taxon>
    </lineage>
</organism>
<keyword evidence="4" id="KW-0276">Fatty acid metabolism</keyword>
<dbReference type="InterPro" id="IPR020806">
    <property type="entry name" value="PKS_PP-bd"/>
</dbReference>
<dbReference type="Gene3D" id="3.40.47.10">
    <property type="match status" value="1"/>
</dbReference>
<dbReference type="PROSITE" id="PS50075">
    <property type="entry name" value="CARRIER"/>
    <property type="match status" value="1"/>
</dbReference>
<dbReference type="Pfam" id="PF00109">
    <property type="entry name" value="ketoacyl-synt"/>
    <property type="match status" value="1"/>
</dbReference>
<sequence length="1738" mass="186408">MSNEAQSTQSAGVAVIGMAGRFPGAPDVEALWSLLRDGREGIPRFSREALLEAGLPRDLIDNPAYVPAGGLIEGVDRFDAGRFGYSPREAALMDPQQRVFLECSLSALENAGHDPRSFEGWIGVFAGSGAPSYLLHHATRAKDARTELRQLVMGSLPDFLATRVAYRLDLRGPALDIQTACSTSLVATHLACQNLLGFQCDMAIAGGVTLSLAQGYLYEPDSILSPDGHCRPFDARAQGTVPGSGCGVVVLRRLEDALEDGDDILAVIRGSAVNNDGAAKVGFTAPSVEGQEQAISLALGMAGFSAESISYLETHGTGTRLGDPIEIRALARVFGEADQKRCAIGSIKSNLGHLDTAAGVTGLIKTILMLRHRTLVPTLHFEAPNPELGLHETPFHVNTKLRPWRRLDEDTPLRAGVSSFGIGGTNAHVVLEEAPAQPARRSRGKRVILPLSAKSPAALDAMSAALAAHLDKHPDLPLEDAAFTLQRGRQALELRRAVVAASVDEARQSLRDASAAGPPVEGAKKVAFLFPGQGAQHPGMGKGLYRELPVFREALDACATLLGKLHGIDLLSLLFGPEARAEQLEETAIAQPALFTVEYALARQWMEWGVLPDVLLGHSVGEYAAACLAQVFSLEEALDLVVARGRLIQAMPRGAMLSVSLPEEEIAPRLGPSLSIAAVNAPDMVTVAGPTQAIAELEERLRAEDMGITCRRLRTSHAFHSAMMDPVLEPFRARVAALRPKAPTIPILSCATGALLSAEEAQSPAYWARQIRQPVRFYEGVRRLFEAPRRALLEVGPGKTLGALAARKAPAGVVVRSSMPAPQAGADELSTLLTTAADLWSAGAPLDFARMHDEPRRRVALPGYAFARERHWLDAKAPVEHATLGPQQEEEGWRKRPDIGEWFYELRWEPIAARESGLEAGSWLLLADRSGLGDAMAQALRAQGVKVQIVRAGEQLKLDGEVLSLRPGCAEDYSALFAHLASQGFWPDVLVHLFTFDSATENPSERSSLDGLRSLGFDSLMALGRALAGIDEQPSLRIGVVSSEVCAVLEGDPLSPAKALVRGPAQVLPLELSSISLTHIDATFGVDAHRVISLLADQSAEALLAIRKGIVHRPRLSRIPVAAAPSSPRRIKRDGVYVITGGLGGMGRTFVERLVATGPVRLALLARSTPSPEQRAWMAGLEARGAKILSLTVDVGDGPKVTEAFTRIREALGEIDGVIHAAGLPGSGLIASGTPAQCEDVLRPKVEGTLNLVEALGPGSKAWLVLCASLAGVGFATGMADYAAANAFLDAYAQRAAGGPIEVVSIDWDGWAEVGMGARRLDEPMKTSSHVWADTAMKPAEGAEVLARLLDREAVGSQWVVLTKDPSALASLASLASERRARRAPRALSARPSLGVAFVAPRSEIERSMAAIWESELGCGPIGVDDDFFRLGGESLVAIRILTRIRKRLRVDVPLARFIDNPTIGQLARTIAAERGARAPEPGPTPPPVSERLIRFEAGPPGKTPLFFLHPVGGMVFQYAHLARQLGDDRPVFGIRALPSDLDAEEPLSIEHLAQRYVAIVEAIQPTGPCLLLGSSMGGMLAFAMAQELHRRGRGLSEVFMLDTPEPAAMSIVEDMRSDAAIDRYIDTLFPHLFRGGASLDELPPDLKPAEFYAMFRRLGRDGSSYVPKPYPGRITYFRAEERDPYNPARPEASWIDLARGGIEIHVVPGNHMTMMAMPHVEVVAGHVRRIINARERA</sequence>
<dbReference type="Gene3D" id="3.30.70.3290">
    <property type="match status" value="1"/>
</dbReference>
<dbReference type="GO" id="GO:0004312">
    <property type="term" value="F:fatty acid synthase activity"/>
    <property type="evidence" value="ECO:0007669"/>
    <property type="project" value="TreeGrafter"/>
</dbReference>
<evidence type="ECO:0000259" key="7">
    <source>
        <dbReference type="PROSITE" id="PS50075"/>
    </source>
</evidence>
<evidence type="ECO:0000256" key="1">
    <source>
        <dbReference type="ARBA" id="ARBA00022450"/>
    </source>
</evidence>
<dbReference type="PANTHER" id="PTHR43775">
    <property type="entry name" value="FATTY ACID SYNTHASE"/>
    <property type="match status" value="1"/>
</dbReference>
<dbReference type="SMART" id="SM00824">
    <property type="entry name" value="PKS_TE"/>
    <property type="match status" value="1"/>
</dbReference>
<keyword evidence="6" id="KW-0511">Multifunctional enzyme</keyword>
<dbReference type="InterPro" id="IPR014043">
    <property type="entry name" value="Acyl_transferase_dom"/>
</dbReference>
<dbReference type="Gene3D" id="3.40.50.720">
    <property type="entry name" value="NAD(P)-binding Rossmann-like Domain"/>
    <property type="match status" value="1"/>
</dbReference>